<feature type="compositionally biased region" description="Basic and acidic residues" evidence="5">
    <location>
        <begin position="9"/>
        <end position="22"/>
    </location>
</feature>
<proteinExistence type="inferred from homology"/>
<evidence type="ECO:0000256" key="2">
    <source>
        <dbReference type="ARBA" id="ARBA00022670"/>
    </source>
</evidence>
<comment type="similarity">
    <text evidence="1">Belongs to the peptidase S49 family.</text>
</comment>
<dbReference type="Proteomes" id="UP000253204">
    <property type="component" value="Unassembled WGS sequence"/>
</dbReference>
<dbReference type="RefSeq" id="WP_114488058.1">
    <property type="nucleotide sequence ID" value="NZ_CBCSHM010000004.1"/>
</dbReference>
<keyword evidence="3" id="KW-0378">Hydrolase</keyword>
<evidence type="ECO:0000256" key="5">
    <source>
        <dbReference type="SAM" id="MobiDB-lite"/>
    </source>
</evidence>
<sequence>MSDDTSTVDDARNRRNADRETEVGDGNDDPWTEGPQVALKNSRKGKSGKSDEATGFPGDDAETLRERQRLAQLDMLDHWIGGVLAEQRRSRRWKLFFRFLLIALIAALLFAPFYRFFWEGPGGAEFGRDHLGVVEIQGVIARDSPASAERIIEGMRRAWEAENSVAVILHIDSPGGSPVQSQRVYAEVMRLREAGDKPIVAVIEDIGASGGYYIAAAADEIVASPASLVGSIGVAYSGFGFEEAMSELGVERRLLTAGDNKGFLDPFQAFEEEDRRFWQAVLDDTHQQFINAVRAGRGDRLSDNEALFSGLVWSGAQSLELGLIDTLASMEDVGRQLLPEPQWVDYTPQLDPFERFTRGFTRTAAQVLGLEVSASPLRFQAR</sequence>
<dbReference type="PANTHER" id="PTHR42987">
    <property type="entry name" value="PEPTIDASE S49"/>
    <property type="match status" value="1"/>
</dbReference>
<name>A0A368TSN5_9GAMM</name>
<gene>
    <name evidence="8" type="primary">sppA</name>
    <name evidence="8" type="ORF">DU506_16880</name>
</gene>
<dbReference type="AlphaFoldDB" id="A0A368TSN5"/>
<dbReference type="Gene3D" id="6.20.330.10">
    <property type="match status" value="1"/>
</dbReference>
<keyword evidence="2" id="KW-0645">Protease</keyword>
<feature type="domain" description="Peptidase S49" evidence="7">
    <location>
        <begin position="196"/>
        <end position="335"/>
    </location>
</feature>
<keyword evidence="9" id="KW-1185">Reference proteome</keyword>
<dbReference type="Gene3D" id="3.90.226.10">
    <property type="entry name" value="2-enoyl-CoA Hydratase, Chain A, domain 1"/>
    <property type="match status" value="1"/>
</dbReference>
<dbReference type="OrthoDB" id="9764363at2"/>
<evidence type="ECO:0000313" key="8">
    <source>
        <dbReference type="EMBL" id="RCV87267.1"/>
    </source>
</evidence>
<dbReference type="GO" id="GO:0006508">
    <property type="term" value="P:proteolysis"/>
    <property type="evidence" value="ECO:0007669"/>
    <property type="project" value="UniProtKB-KW"/>
</dbReference>
<evidence type="ECO:0000256" key="6">
    <source>
        <dbReference type="SAM" id="Phobius"/>
    </source>
</evidence>
<protein>
    <submittedName>
        <fullName evidence="8">Signal peptide peptidase SppA</fullName>
    </submittedName>
</protein>
<dbReference type="InterPro" id="IPR002142">
    <property type="entry name" value="Peptidase_S49"/>
</dbReference>
<evidence type="ECO:0000256" key="1">
    <source>
        <dbReference type="ARBA" id="ARBA00008683"/>
    </source>
</evidence>
<keyword evidence="6" id="KW-1133">Transmembrane helix</keyword>
<comment type="caution">
    <text evidence="8">The sequence shown here is derived from an EMBL/GenBank/DDBJ whole genome shotgun (WGS) entry which is preliminary data.</text>
</comment>
<dbReference type="NCBIfam" id="TIGR00706">
    <property type="entry name" value="SppA_dom"/>
    <property type="match status" value="1"/>
</dbReference>
<dbReference type="InterPro" id="IPR029045">
    <property type="entry name" value="ClpP/crotonase-like_dom_sf"/>
</dbReference>
<evidence type="ECO:0000313" key="9">
    <source>
        <dbReference type="Proteomes" id="UP000253204"/>
    </source>
</evidence>
<feature type="region of interest" description="Disordered" evidence="5">
    <location>
        <begin position="1"/>
        <end position="61"/>
    </location>
</feature>
<reference evidence="8 9" key="1">
    <citation type="submission" date="2018-07" db="EMBL/GenBank/DDBJ databases">
        <title>Halomonas rutogse sp. nov., isolated from Lake TangqianCo on Tibetan Plateau.</title>
        <authorList>
            <person name="Lu H."/>
            <person name="Xing P."/>
            <person name="Wu Q."/>
        </authorList>
    </citation>
    <scope>NUCLEOTIDE SEQUENCE [LARGE SCALE GENOMIC DNA]</scope>
    <source>
        <strain evidence="8 9">TQ8S</strain>
    </source>
</reference>
<evidence type="ECO:0000256" key="4">
    <source>
        <dbReference type="ARBA" id="ARBA00022825"/>
    </source>
</evidence>
<keyword evidence="4" id="KW-0720">Serine protease</keyword>
<feature type="transmembrane region" description="Helical" evidence="6">
    <location>
        <begin position="95"/>
        <end position="118"/>
    </location>
</feature>
<dbReference type="InterPro" id="IPR004635">
    <property type="entry name" value="Pept_S49_SppA"/>
</dbReference>
<keyword evidence="6" id="KW-0472">Membrane</keyword>
<keyword evidence="6" id="KW-0812">Transmembrane</keyword>
<dbReference type="SUPFAM" id="SSF52096">
    <property type="entry name" value="ClpP/crotonase"/>
    <property type="match status" value="1"/>
</dbReference>
<evidence type="ECO:0000256" key="3">
    <source>
        <dbReference type="ARBA" id="ARBA00022801"/>
    </source>
</evidence>
<dbReference type="EMBL" id="QPIJ01000052">
    <property type="protein sequence ID" value="RCV87267.1"/>
    <property type="molecule type" value="Genomic_DNA"/>
</dbReference>
<dbReference type="GO" id="GO:0008236">
    <property type="term" value="F:serine-type peptidase activity"/>
    <property type="evidence" value="ECO:0007669"/>
    <property type="project" value="UniProtKB-KW"/>
</dbReference>
<dbReference type="InterPro" id="IPR047272">
    <property type="entry name" value="S49_SppA_C"/>
</dbReference>
<organism evidence="8 9">
    <name type="scientific">Vreelandella rituensis</name>
    <dbReference type="NCBI Taxonomy" id="2282306"/>
    <lineage>
        <taxon>Bacteria</taxon>
        <taxon>Pseudomonadati</taxon>
        <taxon>Pseudomonadota</taxon>
        <taxon>Gammaproteobacteria</taxon>
        <taxon>Oceanospirillales</taxon>
        <taxon>Halomonadaceae</taxon>
        <taxon>Vreelandella</taxon>
    </lineage>
</organism>
<accession>A0A368TSN5</accession>
<dbReference type="Pfam" id="PF01343">
    <property type="entry name" value="Peptidase_S49"/>
    <property type="match status" value="1"/>
</dbReference>
<dbReference type="CDD" id="cd07023">
    <property type="entry name" value="S49_Sppa_N_C"/>
    <property type="match status" value="1"/>
</dbReference>
<dbReference type="PANTHER" id="PTHR42987:SF8">
    <property type="entry name" value="PROTEINASE"/>
    <property type="match status" value="1"/>
</dbReference>
<evidence type="ECO:0000259" key="7">
    <source>
        <dbReference type="Pfam" id="PF01343"/>
    </source>
</evidence>